<sequence length="153" mass="16783">MTGQRADEAGAEAAAAQFGDDALADAVRKVGADCAFAEQGVAVPPQPAVRAMADAPGDRRTGRRLQRGLERVDPGHQPLHEAARRAAQQRPQEPGSRQRNLGHSTPVQTMNEWYRKKPELFKKRVYDHSSLDIPARISGHQALFADYPNQPLI</sequence>
<dbReference type="AlphaFoldDB" id="A0A7L6AU72"/>
<evidence type="ECO:0000256" key="1">
    <source>
        <dbReference type="SAM" id="MobiDB-lite"/>
    </source>
</evidence>
<accession>A0A7L6AU72</accession>
<dbReference type="KEGG" id="this:HZT40_14770"/>
<feature type="compositionally biased region" description="Low complexity" evidence="1">
    <location>
        <begin position="85"/>
        <end position="94"/>
    </location>
</feature>
<proteinExistence type="predicted"/>
<name>A0A7L6AU72_9GAMM</name>
<keyword evidence="3" id="KW-1185">Reference proteome</keyword>
<feature type="region of interest" description="Disordered" evidence="1">
    <location>
        <begin position="47"/>
        <end position="110"/>
    </location>
</feature>
<protein>
    <submittedName>
        <fullName evidence="2">Uncharacterized protein</fullName>
    </submittedName>
</protein>
<reference evidence="2" key="1">
    <citation type="submission" date="2020-06" db="EMBL/GenBank/DDBJ databases">
        <title>Analysis procedures for assessing recovery of high quality, complete, closed genomes from Nanopore long read metagenome sequencing.</title>
        <authorList>
            <person name="Bessarab I."/>
            <person name="Arumugam K."/>
            <person name="Haryono M."/>
            <person name="Liu X."/>
            <person name="Roy S."/>
            <person name="Zuniga-Montanez R.E."/>
            <person name="Qiu G."/>
            <person name="Drautz-Moses D.I."/>
            <person name="Law Y.Y."/>
            <person name="Wuertz S."/>
            <person name="Lauro F.M."/>
            <person name="Huson D.H."/>
            <person name="Williams R.B."/>
        </authorList>
    </citation>
    <scope>NUCLEOTIDE SEQUENCE [LARGE SCALE GENOMIC DNA]</scope>
    <source>
        <strain evidence="2">SSD2</strain>
    </source>
</reference>
<feature type="compositionally biased region" description="Polar residues" evidence="1">
    <location>
        <begin position="95"/>
        <end position="110"/>
    </location>
</feature>
<feature type="compositionally biased region" description="Basic and acidic residues" evidence="1">
    <location>
        <begin position="67"/>
        <end position="84"/>
    </location>
</feature>
<evidence type="ECO:0000313" key="2">
    <source>
        <dbReference type="EMBL" id="QLQ32639.1"/>
    </source>
</evidence>
<dbReference type="EMBL" id="CP059265">
    <property type="protein sequence ID" value="QLQ32639.1"/>
    <property type="molecule type" value="Genomic_DNA"/>
</dbReference>
<evidence type="ECO:0000313" key="3">
    <source>
        <dbReference type="Proteomes" id="UP000510621"/>
    </source>
</evidence>
<organism evidence="2 3">
    <name type="scientific">Candidatus Thiothrix singaporensis</name>
    <dbReference type="NCBI Taxonomy" id="2799669"/>
    <lineage>
        <taxon>Bacteria</taxon>
        <taxon>Pseudomonadati</taxon>
        <taxon>Pseudomonadota</taxon>
        <taxon>Gammaproteobacteria</taxon>
        <taxon>Thiotrichales</taxon>
        <taxon>Thiotrichaceae</taxon>
        <taxon>Thiothrix</taxon>
    </lineage>
</organism>
<dbReference type="Proteomes" id="UP000510621">
    <property type="component" value="Chromosome"/>
</dbReference>
<gene>
    <name evidence="2" type="ORF">HZT40_14770</name>
</gene>